<dbReference type="AlphaFoldDB" id="B5HBX4"/>
<evidence type="ECO:0000256" key="1">
    <source>
        <dbReference type="SAM" id="Phobius"/>
    </source>
</evidence>
<keyword evidence="3" id="KW-1185">Reference proteome</keyword>
<feature type="transmembrane region" description="Helical" evidence="1">
    <location>
        <begin position="64"/>
        <end position="85"/>
    </location>
</feature>
<sequence>MRERCSQACDRRAMIPPPGRRNMTLYLGIPLGLMALLVAVSGVAALRSGWLLPVQRKYVVRPHLFGWAQLAIALALVIQVAGAVLVEAGGLRSAVTMAGTAVLLAGVLLIVQAQRPARGR</sequence>
<dbReference type="EMBL" id="CM000950">
    <property type="protein sequence ID" value="EDY64335.1"/>
    <property type="molecule type" value="Genomic_DNA"/>
</dbReference>
<feature type="transmembrane region" description="Helical" evidence="1">
    <location>
        <begin position="91"/>
        <end position="111"/>
    </location>
</feature>
<evidence type="ECO:0000313" key="2">
    <source>
        <dbReference type="EMBL" id="EDY64335.1"/>
    </source>
</evidence>
<dbReference type="eggNOG" id="ENOG5031XY6">
    <property type="taxonomic scope" value="Bacteria"/>
</dbReference>
<keyword evidence="1" id="KW-0812">Transmembrane</keyword>
<reference evidence="3" key="1">
    <citation type="submission" date="2008-02" db="EMBL/GenBank/DDBJ databases">
        <authorList>
            <consortium name="The Broad Institute Genome Sequencing Platform"/>
            <person name="Fischbach M."/>
            <person name="Ward D."/>
            <person name="Young S."/>
            <person name="Jaffe D."/>
            <person name="Gnerre S."/>
            <person name="Berlin A."/>
            <person name="Heiman D."/>
            <person name="Hepburn T."/>
            <person name="Sykes S."/>
            <person name="Alvarado L."/>
            <person name="Kodira C.D."/>
            <person name="Straight P."/>
            <person name="Clardy J."/>
            <person name="Hung D."/>
            <person name="Kolter R."/>
            <person name="Mekalanos J."/>
            <person name="Walker S."/>
            <person name="Walsh C.T."/>
            <person name="Lander E."/>
            <person name="Galagan J."/>
            <person name="Nusbaum C."/>
            <person name="Birren B."/>
        </authorList>
    </citation>
    <scope>NUCLEOTIDE SEQUENCE [LARGE SCALE GENOMIC DNA]</scope>
    <source>
        <strain evidence="3">ATCC 25486 / DSM 40338 / CBS 914.69 / JCM 4507 / NBRC 13074 / NRRL 2958 / 5647</strain>
    </source>
</reference>
<name>B5HBX4_STRE2</name>
<accession>B5HBX4</accession>
<keyword evidence="1" id="KW-0472">Membrane</keyword>
<reference evidence="3" key="2">
    <citation type="submission" date="2009-10" db="EMBL/GenBank/DDBJ databases">
        <title>The genome sequence of Streptomyces pristinaespiralis strain ATCC 25486.</title>
        <authorList>
            <consortium name="The Broad Institute Genome Sequencing Platform"/>
            <consortium name="Broad Institute Microbial Sequencing Center"/>
            <person name="Fischbach M."/>
            <person name="Godfrey P."/>
            <person name="Ward D."/>
            <person name="Young S."/>
            <person name="Zeng Q."/>
            <person name="Koehrsen M."/>
            <person name="Alvarado L."/>
            <person name="Berlin A.M."/>
            <person name="Bochicchio J."/>
            <person name="Borenstein D."/>
            <person name="Chapman S.B."/>
            <person name="Chen Z."/>
            <person name="Engels R."/>
            <person name="Freedman E."/>
            <person name="Gellesch M."/>
            <person name="Goldberg J."/>
            <person name="Griggs A."/>
            <person name="Gujja S."/>
            <person name="Heilman E.R."/>
            <person name="Heiman D.I."/>
            <person name="Hepburn T.A."/>
            <person name="Howarth C."/>
            <person name="Jen D."/>
            <person name="Larson L."/>
            <person name="Lewis B."/>
            <person name="Mehta T."/>
            <person name="Park D."/>
            <person name="Pearson M."/>
            <person name="Richards J."/>
            <person name="Roberts A."/>
            <person name="Saif S."/>
            <person name="Shea T.D."/>
            <person name="Shenoy N."/>
            <person name="Sisk P."/>
            <person name="Stolte C."/>
            <person name="Sykes S.N."/>
            <person name="Thomson T."/>
            <person name="Walk T."/>
            <person name="White J."/>
            <person name="Yandava C."/>
            <person name="Straight P."/>
            <person name="Clardy J."/>
            <person name="Hung D."/>
            <person name="Kolter R."/>
            <person name="Mekalanos J."/>
            <person name="Walker S."/>
            <person name="Walsh C.T."/>
            <person name="Wieland-Brown L.C."/>
            <person name="Haas B."/>
            <person name="Nusbaum C."/>
            <person name="Birren B."/>
        </authorList>
    </citation>
    <scope>NUCLEOTIDE SEQUENCE [LARGE SCALE GENOMIC DNA]</scope>
    <source>
        <strain evidence="3">ATCC 25486 / DSM 40338 / CBS 914.69 / JCM 4507 / NBRC 13074 / NRRL 2958 / 5647</strain>
    </source>
</reference>
<protein>
    <submittedName>
        <fullName evidence="2">Uncharacterized protein</fullName>
    </submittedName>
</protein>
<feature type="transmembrane region" description="Helical" evidence="1">
    <location>
        <begin position="25"/>
        <end position="52"/>
    </location>
</feature>
<proteinExistence type="predicted"/>
<evidence type="ECO:0000313" key="3">
    <source>
        <dbReference type="Proteomes" id="UP000002805"/>
    </source>
</evidence>
<organism evidence="2 3">
    <name type="scientific">Streptomyces pristinaespiralis (strain ATCC 25486 / DSM 40338 / CBS 914.69 / JCM 4507 / KCC S-0507 / NBRC 13074 / NRRL 2958 / 5647)</name>
    <dbReference type="NCBI Taxonomy" id="457429"/>
    <lineage>
        <taxon>Bacteria</taxon>
        <taxon>Bacillati</taxon>
        <taxon>Actinomycetota</taxon>
        <taxon>Actinomycetes</taxon>
        <taxon>Kitasatosporales</taxon>
        <taxon>Streptomycetaceae</taxon>
        <taxon>Streptomyces</taxon>
    </lineage>
</organism>
<dbReference type="Proteomes" id="UP000002805">
    <property type="component" value="Chromosome"/>
</dbReference>
<keyword evidence="1" id="KW-1133">Transmembrane helix</keyword>
<dbReference type="HOGENOM" id="CLU_160745_0_0_11"/>
<gene>
    <name evidence="2" type="ORF">SSDG_02657</name>
</gene>